<feature type="signal peptide" evidence="1">
    <location>
        <begin position="1"/>
        <end position="20"/>
    </location>
</feature>
<name>A0ABP7PH80_9GAMM</name>
<protein>
    <submittedName>
        <fullName evidence="2">Uncharacterized protein</fullName>
    </submittedName>
</protein>
<organism evidence="2 3">
    <name type="scientific">Allohahella marinimesophila</name>
    <dbReference type="NCBI Taxonomy" id="1054972"/>
    <lineage>
        <taxon>Bacteria</taxon>
        <taxon>Pseudomonadati</taxon>
        <taxon>Pseudomonadota</taxon>
        <taxon>Gammaproteobacteria</taxon>
        <taxon>Oceanospirillales</taxon>
        <taxon>Hahellaceae</taxon>
        <taxon>Allohahella</taxon>
    </lineage>
</organism>
<accession>A0ABP7PH80</accession>
<sequence>MKQLYSALMLTIMVSGSCLADDIWGTDGDFLDDNDNAKVQRHLAQQRALEAKMTPEDLAASQQRRNECGSLDVGNVEGGGRKVENVTVIKGDVINVAGQCRSRR</sequence>
<proteinExistence type="predicted"/>
<reference evidence="3" key="1">
    <citation type="journal article" date="2019" name="Int. J. Syst. Evol. Microbiol.">
        <title>The Global Catalogue of Microorganisms (GCM) 10K type strain sequencing project: providing services to taxonomists for standard genome sequencing and annotation.</title>
        <authorList>
            <consortium name="The Broad Institute Genomics Platform"/>
            <consortium name="The Broad Institute Genome Sequencing Center for Infectious Disease"/>
            <person name="Wu L."/>
            <person name="Ma J."/>
        </authorList>
    </citation>
    <scope>NUCLEOTIDE SEQUENCE [LARGE SCALE GENOMIC DNA]</scope>
    <source>
        <strain evidence="3">JCM 17555</strain>
    </source>
</reference>
<dbReference type="RefSeq" id="WP_344806689.1">
    <property type="nucleotide sequence ID" value="NZ_BAABBO010000010.1"/>
</dbReference>
<gene>
    <name evidence="2" type="ORF">GCM10022278_24240</name>
</gene>
<evidence type="ECO:0000313" key="2">
    <source>
        <dbReference type="EMBL" id="GAA3965558.1"/>
    </source>
</evidence>
<keyword evidence="3" id="KW-1185">Reference proteome</keyword>
<keyword evidence="1" id="KW-0732">Signal</keyword>
<dbReference type="EMBL" id="BAABBO010000010">
    <property type="protein sequence ID" value="GAA3965558.1"/>
    <property type="molecule type" value="Genomic_DNA"/>
</dbReference>
<dbReference type="PROSITE" id="PS51257">
    <property type="entry name" value="PROKAR_LIPOPROTEIN"/>
    <property type="match status" value="1"/>
</dbReference>
<dbReference type="Proteomes" id="UP001501337">
    <property type="component" value="Unassembled WGS sequence"/>
</dbReference>
<comment type="caution">
    <text evidence="2">The sequence shown here is derived from an EMBL/GenBank/DDBJ whole genome shotgun (WGS) entry which is preliminary data.</text>
</comment>
<evidence type="ECO:0000313" key="3">
    <source>
        <dbReference type="Proteomes" id="UP001501337"/>
    </source>
</evidence>
<evidence type="ECO:0000256" key="1">
    <source>
        <dbReference type="SAM" id="SignalP"/>
    </source>
</evidence>
<feature type="chain" id="PRO_5045313321" evidence="1">
    <location>
        <begin position="21"/>
        <end position="104"/>
    </location>
</feature>